<evidence type="ECO:0000313" key="5">
    <source>
        <dbReference type="Proteomes" id="UP000291289"/>
    </source>
</evidence>
<comment type="caution">
    <text evidence="4">The sequence shown here is derived from an EMBL/GenBank/DDBJ whole genome shotgun (WGS) entry which is preliminary data.</text>
</comment>
<feature type="region of interest" description="Disordered" evidence="1">
    <location>
        <begin position="1"/>
        <end position="21"/>
    </location>
</feature>
<feature type="compositionally biased region" description="Low complexity" evidence="1">
    <location>
        <begin position="102"/>
        <end position="118"/>
    </location>
</feature>
<evidence type="ECO:0000256" key="1">
    <source>
        <dbReference type="SAM" id="MobiDB-lite"/>
    </source>
</evidence>
<keyword evidence="2" id="KW-0472">Membrane</keyword>
<proteinExistence type="predicted"/>
<feature type="compositionally biased region" description="Basic and acidic residues" evidence="1">
    <location>
        <begin position="119"/>
        <end position="128"/>
    </location>
</feature>
<sequence>MKHAAHKAASVNKRTAKHASALTSTLATETLHEAVAREVNAMPRTRRERRAYERAHARKNRFTMSGAITLLLGTVGTAVAATAAGMNSNLFDRTVAVAAAADTHATTTDSTARSTVSRSSERTSKDEIQPGVETASVKTSDAVAWNVEDGATAIDVNNLTAIDHPTGDVGLAYEFSQCTWWAYTRRHQLGLPVGSYFGNGAQWANSARKLGYSVDNKPQVGDVVVFQPGQEGAVAYYGHVAIVEKVNDDGSIVTSESNAGTGGKIFSRTISNASRFEFIHE</sequence>
<dbReference type="SUPFAM" id="SSF54001">
    <property type="entry name" value="Cysteine proteinases"/>
    <property type="match status" value="1"/>
</dbReference>
<dbReference type="PROSITE" id="PS50911">
    <property type="entry name" value="CHAP"/>
    <property type="match status" value="1"/>
</dbReference>
<dbReference type="RefSeq" id="WP_131284353.1">
    <property type="nucleotide sequence ID" value="NZ_RXLP01000021.1"/>
</dbReference>
<keyword evidence="2" id="KW-1133">Transmembrane helix</keyword>
<gene>
    <name evidence="4" type="ORF">EJ419_05275</name>
</gene>
<dbReference type="Gene3D" id="3.90.1720.10">
    <property type="entry name" value="endopeptidase domain like (from Nostoc punctiforme)"/>
    <property type="match status" value="1"/>
</dbReference>
<dbReference type="Proteomes" id="UP000291289">
    <property type="component" value="Unassembled WGS sequence"/>
</dbReference>
<feature type="domain" description="Peptidase C51" evidence="3">
    <location>
        <begin position="153"/>
        <end position="280"/>
    </location>
</feature>
<feature type="region of interest" description="Disordered" evidence="1">
    <location>
        <begin position="102"/>
        <end position="135"/>
    </location>
</feature>
<name>A0A4R0QX06_9BIFI</name>
<protein>
    <submittedName>
        <fullName evidence="4">CHAP domain-containing protein</fullName>
    </submittedName>
</protein>
<dbReference type="InterPro" id="IPR007921">
    <property type="entry name" value="CHAP_dom"/>
</dbReference>
<dbReference type="OrthoDB" id="3240061at2"/>
<dbReference type="Pfam" id="PF05257">
    <property type="entry name" value="CHAP"/>
    <property type="match status" value="1"/>
</dbReference>
<evidence type="ECO:0000313" key="4">
    <source>
        <dbReference type="EMBL" id="TCD54070.1"/>
    </source>
</evidence>
<dbReference type="InterPro" id="IPR038765">
    <property type="entry name" value="Papain-like_cys_pep_sf"/>
</dbReference>
<feature type="transmembrane region" description="Helical" evidence="2">
    <location>
        <begin position="62"/>
        <end position="86"/>
    </location>
</feature>
<dbReference type="AlphaFoldDB" id="A0A4R0QX06"/>
<evidence type="ECO:0000256" key="2">
    <source>
        <dbReference type="SAM" id="Phobius"/>
    </source>
</evidence>
<evidence type="ECO:0000259" key="3">
    <source>
        <dbReference type="PROSITE" id="PS50911"/>
    </source>
</evidence>
<keyword evidence="5" id="KW-1185">Reference proteome</keyword>
<dbReference type="EMBL" id="RXLP01000021">
    <property type="protein sequence ID" value="TCD54070.1"/>
    <property type="molecule type" value="Genomic_DNA"/>
</dbReference>
<organism evidence="4 5">
    <name type="scientific">Alloscardovia theropitheci</name>
    <dbReference type="NCBI Taxonomy" id="2496842"/>
    <lineage>
        <taxon>Bacteria</taxon>
        <taxon>Bacillati</taxon>
        <taxon>Actinomycetota</taxon>
        <taxon>Actinomycetes</taxon>
        <taxon>Bifidobacteriales</taxon>
        <taxon>Bifidobacteriaceae</taxon>
        <taxon>Alloscardovia</taxon>
    </lineage>
</organism>
<accession>A0A4R0QX06</accession>
<reference evidence="4 5" key="1">
    <citation type="submission" date="2018-12" db="EMBL/GenBank/DDBJ databases">
        <title>Alloscrdovia theropitheci sp. nov: a novel taxon from the feces of the bleeding-herat monkey (Theropithecus geleda).</title>
        <authorList>
            <person name="Modesto M."/>
        </authorList>
    </citation>
    <scope>NUCLEOTIDE SEQUENCE [LARGE SCALE GENOMIC DNA]</scope>
    <source>
        <strain evidence="4 5">GLDI4/2</strain>
    </source>
</reference>
<keyword evidence="2" id="KW-0812">Transmembrane</keyword>